<dbReference type="SUPFAM" id="SSF54637">
    <property type="entry name" value="Thioesterase/thiol ester dehydrase-isomerase"/>
    <property type="match status" value="1"/>
</dbReference>
<proteinExistence type="inferred from homology"/>
<comment type="similarity">
    <text evidence="1">Belongs to the acyl coenzyme A hydrolase family.</text>
</comment>
<dbReference type="GO" id="GO:0047617">
    <property type="term" value="F:fatty acyl-CoA hydrolase activity"/>
    <property type="evidence" value="ECO:0007669"/>
    <property type="project" value="TreeGrafter"/>
</dbReference>
<dbReference type="Proteomes" id="UP000887566">
    <property type="component" value="Unplaced"/>
</dbReference>
<sequence length="78" mass="8992">MPLQVCYTSNDHMQLRVHAEVVDPETGKQETTNTFHFTFGTRDKNVSVSTVVPMTYADGMLYLSGKRHYEESMQHHQC</sequence>
<dbReference type="WBParaSite" id="PSAMB.scaffold2101size25404.g16415.t1">
    <property type="protein sequence ID" value="PSAMB.scaffold2101size25404.g16415.t1"/>
    <property type="gene ID" value="PSAMB.scaffold2101size25404.g16415"/>
</dbReference>
<keyword evidence="2" id="KW-0378">Hydrolase</keyword>
<reference evidence="4" key="1">
    <citation type="submission" date="2022-11" db="UniProtKB">
        <authorList>
            <consortium name="WormBaseParasite"/>
        </authorList>
    </citation>
    <scope>IDENTIFICATION</scope>
</reference>
<evidence type="ECO:0000256" key="1">
    <source>
        <dbReference type="ARBA" id="ARBA00010458"/>
    </source>
</evidence>
<organism evidence="3 4">
    <name type="scientific">Plectus sambesii</name>
    <dbReference type="NCBI Taxonomy" id="2011161"/>
    <lineage>
        <taxon>Eukaryota</taxon>
        <taxon>Metazoa</taxon>
        <taxon>Ecdysozoa</taxon>
        <taxon>Nematoda</taxon>
        <taxon>Chromadorea</taxon>
        <taxon>Plectida</taxon>
        <taxon>Plectina</taxon>
        <taxon>Plectoidea</taxon>
        <taxon>Plectidae</taxon>
        <taxon>Plectus</taxon>
    </lineage>
</organism>
<dbReference type="PANTHER" id="PTHR12655:SF0">
    <property type="entry name" value="ACYL-COENZYME A THIOESTERASE 9, MITOCHONDRIAL"/>
    <property type="match status" value="1"/>
</dbReference>
<name>A0A914VKD6_9BILA</name>
<dbReference type="Gene3D" id="3.10.129.10">
    <property type="entry name" value="Hotdog Thioesterase"/>
    <property type="match status" value="1"/>
</dbReference>
<dbReference type="GO" id="GO:0005739">
    <property type="term" value="C:mitochondrion"/>
    <property type="evidence" value="ECO:0007669"/>
    <property type="project" value="TreeGrafter"/>
</dbReference>
<evidence type="ECO:0000313" key="3">
    <source>
        <dbReference type="Proteomes" id="UP000887566"/>
    </source>
</evidence>
<dbReference type="AlphaFoldDB" id="A0A914VKD6"/>
<dbReference type="GO" id="GO:0006637">
    <property type="term" value="P:acyl-CoA metabolic process"/>
    <property type="evidence" value="ECO:0007669"/>
    <property type="project" value="TreeGrafter"/>
</dbReference>
<evidence type="ECO:0000256" key="2">
    <source>
        <dbReference type="ARBA" id="ARBA00022801"/>
    </source>
</evidence>
<evidence type="ECO:0000313" key="4">
    <source>
        <dbReference type="WBParaSite" id="PSAMB.scaffold2101size25404.g16415.t1"/>
    </source>
</evidence>
<accession>A0A914VKD6</accession>
<dbReference type="PANTHER" id="PTHR12655">
    <property type="entry name" value="ACYL-COA THIOESTERASE"/>
    <property type="match status" value="1"/>
</dbReference>
<dbReference type="InterPro" id="IPR029069">
    <property type="entry name" value="HotDog_dom_sf"/>
</dbReference>
<keyword evidence="3" id="KW-1185">Reference proteome</keyword>
<protein>
    <submittedName>
        <fullName evidence="4">SHSP domain-containing protein</fullName>
    </submittedName>
</protein>